<dbReference type="Gene3D" id="3.30.470.20">
    <property type="entry name" value="ATP-grasp fold, B domain"/>
    <property type="match status" value="1"/>
</dbReference>
<evidence type="ECO:0000259" key="2">
    <source>
        <dbReference type="PROSITE" id="PS50975"/>
    </source>
</evidence>
<dbReference type="PROSITE" id="PS50975">
    <property type="entry name" value="ATP_GRASP"/>
    <property type="match status" value="1"/>
</dbReference>
<keyword evidence="1" id="KW-0547">Nucleotide-binding</keyword>
<reference evidence="3" key="1">
    <citation type="submission" date="2019-11" db="EMBL/GenBank/DDBJ databases">
        <authorList>
            <person name="Feng L."/>
        </authorList>
    </citation>
    <scope>NUCLEOTIDE SEQUENCE</scope>
    <source>
        <strain evidence="3">AvaginalisLFYP127</strain>
    </source>
</reference>
<name>A0A6N2THT8_9FIRM</name>
<dbReference type="InterPro" id="IPR011761">
    <property type="entry name" value="ATP-grasp"/>
</dbReference>
<dbReference type="Pfam" id="PF15632">
    <property type="entry name" value="ATPgrasp_Ter"/>
    <property type="match status" value="1"/>
</dbReference>
<feature type="domain" description="ATP-grasp" evidence="2">
    <location>
        <begin position="122"/>
        <end position="317"/>
    </location>
</feature>
<dbReference type="SUPFAM" id="SSF56059">
    <property type="entry name" value="Glutathione synthetase ATP-binding domain-like"/>
    <property type="match status" value="1"/>
</dbReference>
<sequence>MEKFNALILGTDSNSYSVARSFYEAFAKKAIVAGSAVLVPFVDSKIADISTKKNFSTDDDVFVKHLNKIGKKHKDEKLVFFVPTEEYMSMLLKNIDRLEFDFEIPYPNKEMGEKLIEKSNFYKLLDKNNIIYPKTQLINKDNLAQLDLDGDLFVKADDYSQFLDLDLKNKKKGYKIKSKQEAIDILKEIFEKGYDHNMIVQEYINGVDGSEYSLNGYRANDGKVSMTLARNLLSDHRDMWVGNHLVQIDYQDEEFYEIAKKIVEKIDYYGLFNFDFKKDSKTGKIYCLEMNVRQGRTFYYTNLSGVNLIELAIKDKVFGESYEKRPDKKFMLKALSDSFIRENINKDLLDDFNERLSFSQNPLINDQDDSRKRRKTVEKSIIRREKQIENEE</sequence>
<dbReference type="GO" id="GO:0034025">
    <property type="term" value="F:D-aspartate ligase activity"/>
    <property type="evidence" value="ECO:0007669"/>
    <property type="project" value="UniProtKB-EC"/>
</dbReference>
<dbReference type="RefSeq" id="WP_156329141.1">
    <property type="nucleotide sequence ID" value="NZ_CACRSW010000026.1"/>
</dbReference>
<organism evidence="3">
    <name type="scientific">Anaerococcus vaginalis</name>
    <dbReference type="NCBI Taxonomy" id="33037"/>
    <lineage>
        <taxon>Bacteria</taxon>
        <taxon>Bacillati</taxon>
        <taxon>Bacillota</taxon>
        <taxon>Tissierellia</taxon>
        <taxon>Tissierellales</taxon>
        <taxon>Peptoniphilaceae</taxon>
        <taxon>Anaerococcus</taxon>
    </lineage>
</organism>
<dbReference type="AlphaFoldDB" id="A0A6N2THT8"/>
<dbReference type="GO" id="GO:0005524">
    <property type="term" value="F:ATP binding"/>
    <property type="evidence" value="ECO:0007669"/>
    <property type="project" value="UniProtKB-UniRule"/>
</dbReference>
<accession>A0A6N2THT8</accession>
<dbReference type="GO" id="GO:0046872">
    <property type="term" value="F:metal ion binding"/>
    <property type="evidence" value="ECO:0007669"/>
    <property type="project" value="InterPro"/>
</dbReference>
<protein>
    <submittedName>
        <fullName evidence="3">D-aspartate ligase</fullName>
        <ecNumber evidence="3">6.3.1.12</ecNumber>
    </submittedName>
</protein>
<dbReference type="EC" id="6.3.1.12" evidence="3"/>
<keyword evidence="3" id="KW-0436">Ligase</keyword>
<proteinExistence type="predicted"/>
<evidence type="ECO:0000313" key="3">
    <source>
        <dbReference type="EMBL" id="VYT04232.1"/>
    </source>
</evidence>
<dbReference type="EMBL" id="CACRSW010000026">
    <property type="protein sequence ID" value="VYT04232.1"/>
    <property type="molecule type" value="Genomic_DNA"/>
</dbReference>
<gene>
    <name evidence="3" type="ORF">AVLFYP127_00611</name>
</gene>
<evidence type="ECO:0000256" key="1">
    <source>
        <dbReference type="PROSITE-ProRule" id="PRU00409"/>
    </source>
</evidence>
<keyword evidence="1" id="KW-0067">ATP-binding</keyword>